<sequence>MPRKITKKNNHKKGKKSTLFSRKSHRAHKSGNGIKSHKLQKGGNPEQEAEKEVIVLKTKYNGDIKKIYPYAIELITGTTNLNKLIAHKLFQYIAELQLENNQIVIAAQFNLGRQFFMGDGIKKNLESAKKYFEITSQCIIDDDPNVQAYVRSLSKSFLDKIKAMSTDDSTYIKLNIQNSDMAMNTAYEEEGFTSHNTDMYREEMLQPTNPKTVE</sequence>
<name>A0A6C0F0X8_9ZZZZ</name>
<dbReference type="SUPFAM" id="SSF81901">
    <property type="entry name" value="HCP-like"/>
    <property type="match status" value="1"/>
</dbReference>
<evidence type="ECO:0000313" key="2">
    <source>
        <dbReference type="EMBL" id="QHT34050.1"/>
    </source>
</evidence>
<dbReference type="AlphaFoldDB" id="A0A6C0F0X8"/>
<feature type="compositionally biased region" description="Basic residues" evidence="1">
    <location>
        <begin position="1"/>
        <end position="40"/>
    </location>
</feature>
<proteinExistence type="predicted"/>
<reference evidence="2" key="1">
    <citation type="journal article" date="2020" name="Nature">
        <title>Giant virus diversity and host interactions through global metagenomics.</title>
        <authorList>
            <person name="Schulz F."/>
            <person name="Roux S."/>
            <person name="Paez-Espino D."/>
            <person name="Jungbluth S."/>
            <person name="Walsh D.A."/>
            <person name="Denef V.J."/>
            <person name="McMahon K.D."/>
            <person name="Konstantinidis K.T."/>
            <person name="Eloe-Fadrosh E.A."/>
            <person name="Kyrpides N.C."/>
            <person name="Woyke T."/>
        </authorList>
    </citation>
    <scope>NUCLEOTIDE SEQUENCE</scope>
    <source>
        <strain evidence="2">GVMAG-M-3300009161-52</strain>
    </source>
</reference>
<dbReference type="EMBL" id="MN738983">
    <property type="protein sequence ID" value="QHT34050.1"/>
    <property type="molecule type" value="Genomic_DNA"/>
</dbReference>
<organism evidence="2">
    <name type="scientific">viral metagenome</name>
    <dbReference type="NCBI Taxonomy" id="1070528"/>
    <lineage>
        <taxon>unclassified sequences</taxon>
        <taxon>metagenomes</taxon>
        <taxon>organismal metagenomes</taxon>
    </lineage>
</organism>
<accession>A0A6C0F0X8</accession>
<evidence type="ECO:0000256" key="1">
    <source>
        <dbReference type="SAM" id="MobiDB-lite"/>
    </source>
</evidence>
<feature type="region of interest" description="Disordered" evidence="1">
    <location>
        <begin position="1"/>
        <end position="47"/>
    </location>
</feature>
<protein>
    <submittedName>
        <fullName evidence="2">Uncharacterized protein</fullName>
    </submittedName>
</protein>